<evidence type="ECO:0000256" key="6">
    <source>
        <dbReference type="PROSITE-ProRule" id="PRU01240"/>
    </source>
</evidence>
<gene>
    <name evidence="11" type="ORF">DDE83_009002</name>
</gene>
<proteinExistence type="inferred from homology"/>
<dbReference type="InterPro" id="IPR010259">
    <property type="entry name" value="S8pro/Inhibitor_I9"/>
</dbReference>
<dbReference type="PANTHER" id="PTHR43806">
    <property type="entry name" value="PEPTIDASE S8"/>
    <property type="match status" value="1"/>
</dbReference>
<evidence type="ECO:0000313" key="12">
    <source>
        <dbReference type="Proteomes" id="UP000249619"/>
    </source>
</evidence>
<keyword evidence="12" id="KW-1185">Reference proteome</keyword>
<organism evidence="11 12">
    <name type="scientific">Stemphylium lycopersici</name>
    <name type="common">Tomato gray leaf spot disease fungus</name>
    <name type="synonym">Thyrospora lycopersici</name>
    <dbReference type="NCBI Taxonomy" id="183478"/>
    <lineage>
        <taxon>Eukaryota</taxon>
        <taxon>Fungi</taxon>
        <taxon>Dikarya</taxon>
        <taxon>Ascomycota</taxon>
        <taxon>Pezizomycotina</taxon>
        <taxon>Dothideomycetes</taxon>
        <taxon>Pleosporomycetidae</taxon>
        <taxon>Pleosporales</taxon>
        <taxon>Pleosporineae</taxon>
        <taxon>Pleosporaceae</taxon>
        <taxon>Stemphylium</taxon>
    </lineage>
</organism>
<comment type="similarity">
    <text evidence="1 6 7">Belongs to the peptidase S8 family.</text>
</comment>
<dbReference type="PROSITE" id="PS00138">
    <property type="entry name" value="SUBTILASE_SER"/>
    <property type="match status" value="1"/>
</dbReference>
<evidence type="ECO:0000256" key="2">
    <source>
        <dbReference type="ARBA" id="ARBA00022670"/>
    </source>
</evidence>
<dbReference type="SUPFAM" id="SSF54897">
    <property type="entry name" value="Protease propeptides/inhibitors"/>
    <property type="match status" value="1"/>
</dbReference>
<dbReference type="InterPro" id="IPR022398">
    <property type="entry name" value="Peptidase_S8_His-AS"/>
</dbReference>
<sequence>MQPFTHILALVVAVAPFFAQAAPLSTRPSEDIVAGKYLVQLMPDVDVASIASHHQKVRGIKARNLGRRDDAEEDTSIQEYDLGDFKGYAGSFDSATIAELEAMPEVMLVEKDFMMHTFALVSQSNAGWGLGSISSRTRGATSYIYDSTAGQGTHSYVLDSGIRTTHVEFEGRASWGYNSVNTVNTDNFGHGTHVAGIIGAKTYGVAKKTNLIAVKVIGDDGLGTASGVLDGLSWALNDIVTKNRRPTAVINMSLGGPASSVIDNAMTAVSNQGVLAVVAAGNENQLASNVSPARSPTALCVGNINSNDARAPTSNYGSAVDIWAPGTDIVSTWYTSDTATRTESGTSMAAPYVAGIVSYLRALEGPSIGPAARTRVLALATPGRVTDTLGAPNLLAYNGNGR</sequence>
<dbReference type="PANTHER" id="PTHR43806:SF58">
    <property type="entry name" value="ALKALINE PROTEASE 1-RELATED"/>
    <property type="match status" value="1"/>
</dbReference>
<dbReference type="AlphaFoldDB" id="A0A364MRT3"/>
<dbReference type="InterPro" id="IPR023828">
    <property type="entry name" value="Peptidase_S8_Ser-AS"/>
</dbReference>
<dbReference type="PROSITE" id="PS00137">
    <property type="entry name" value="SUBTILASE_HIS"/>
    <property type="match status" value="1"/>
</dbReference>
<feature type="chain" id="PRO_5017065495" evidence="8">
    <location>
        <begin position="22"/>
        <end position="402"/>
    </location>
</feature>
<keyword evidence="3 8" id="KW-0732">Signal</keyword>
<evidence type="ECO:0000256" key="7">
    <source>
        <dbReference type="RuleBase" id="RU003355"/>
    </source>
</evidence>
<dbReference type="InterPro" id="IPR050131">
    <property type="entry name" value="Peptidase_S8_subtilisin-like"/>
</dbReference>
<dbReference type="Pfam" id="PF00082">
    <property type="entry name" value="Peptidase_S8"/>
    <property type="match status" value="1"/>
</dbReference>
<dbReference type="GO" id="GO:0005576">
    <property type="term" value="C:extracellular region"/>
    <property type="evidence" value="ECO:0007669"/>
    <property type="project" value="UniProtKB-ARBA"/>
</dbReference>
<evidence type="ECO:0000256" key="1">
    <source>
        <dbReference type="ARBA" id="ARBA00011073"/>
    </source>
</evidence>
<evidence type="ECO:0000256" key="4">
    <source>
        <dbReference type="ARBA" id="ARBA00022801"/>
    </source>
</evidence>
<keyword evidence="5 6" id="KW-0720">Serine protease</keyword>
<dbReference type="Pfam" id="PF05922">
    <property type="entry name" value="Inhibitor_I9"/>
    <property type="match status" value="1"/>
</dbReference>
<feature type="active site" description="Charge relay system" evidence="6">
    <location>
        <position position="190"/>
    </location>
</feature>
<dbReference type="Proteomes" id="UP000249619">
    <property type="component" value="Unassembled WGS sequence"/>
</dbReference>
<keyword evidence="4 6" id="KW-0378">Hydrolase</keyword>
<name>A0A364MRT3_STELY</name>
<evidence type="ECO:0000256" key="3">
    <source>
        <dbReference type="ARBA" id="ARBA00022729"/>
    </source>
</evidence>
<dbReference type="InterPro" id="IPR037045">
    <property type="entry name" value="S8pro/Inhibitor_I9_sf"/>
</dbReference>
<accession>A0A364MRT3</accession>
<dbReference type="InterPro" id="IPR034193">
    <property type="entry name" value="PCSK9_ProteinaseK-like"/>
</dbReference>
<dbReference type="PROSITE" id="PS51892">
    <property type="entry name" value="SUBTILASE"/>
    <property type="match status" value="1"/>
</dbReference>
<evidence type="ECO:0000313" key="11">
    <source>
        <dbReference type="EMBL" id="RAR01053.1"/>
    </source>
</evidence>
<feature type="active site" description="Charge relay system" evidence="6">
    <location>
        <position position="347"/>
    </location>
</feature>
<dbReference type="InterPro" id="IPR036852">
    <property type="entry name" value="Peptidase_S8/S53_dom_sf"/>
</dbReference>
<dbReference type="FunFam" id="3.40.50.200:FF:000014">
    <property type="entry name" value="Proteinase K"/>
    <property type="match status" value="1"/>
</dbReference>
<dbReference type="Gene3D" id="3.30.70.80">
    <property type="entry name" value="Peptidase S8 propeptide/proteinase inhibitor I9"/>
    <property type="match status" value="1"/>
</dbReference>
<evidence type="ECO:0000259" key="10">
    <source>
        <dbReference type="Pfam" id="PF05922"/>
    </source>
</evidence>
<dbReference type="PROSITE" id="PS00136">
    <property type="entry name" value="SUBTILASE_ASP"/>
    <property type="match status" value="1"/>
</dbReference>
<dbReference type="EMBL" id="QGDH01000303">
    <property type="protein sequence ID" value="RAR01053.1"/>
    <property type="molecule type" value="Genomic_DNA"/>
</dbReference>
<evidence type="ECO:0000259" key="9">
    <source>
        <dbReference type="Pfam" id="PF00082"/>
    </source>
</evidence>
<keyword evidence="2 6" id="KW-0645">Protease</keyword>
<dbReference type="InterPro" id="IPR000209">
    <property type="entry name" value="Peptidase_S8/S53_dom"/>
</dbReference>
<dbReference type="Gene3D" id="3.40.50.200">
    <property type="entry name" value="Peptidase S8/S53 domain"/>
    <property type="match status" value="1"/>
</dbReference>
<dbReference type="GO" id="GO:0006508">
    <property type="term" value="P:proteolysis"/>
    <property type="evidence" value="ECO:0007669"/>
    <property type="project" value="UniProtKB-KW"/>
</dbReference>
<dbReference type="PRINTS" id="PR00723">
    <property type="entry name" value="SUBTILISIN"/>
</dbReference>
<feature type="active site" description="Charge relay system" evidence="6">
    <location>
        <position position="159"/>
    </location>
</feature>
<feature type="domain" description="Peptidase S8/S53" evidence="9">
    <location>
        <begin position="157"/>
        <end position="372"/>
    </location>
</feature>
<dbReference type="SUPFAM" id="SSF52743">
    <property type="entry name" value="Subtilisin-like"/>
    <property type="match status" value="1"/>
</dbReference>
<dbReference type="InterPro" id="IPR023827">
    <property type="entry name" value="Peptidase_S8_Asp-AS"/>
</dbReference>
<dbReference type="CDD" id="cd04077">
    <property type="entry name" value="Peptidases_S8_PCSK9_ProteinaseK_like"/>
    <property type="match status" value="1"/>
</dbReference>
<dbReference type="STRING" id="183478.A0A364MRT3"/>
<evidence type="ECO:0000256" key="5">
    <source>
        <dbReference type="ARBA" id="ARBA00022825"/>
    </source>
</evidence>
<dbReference type="InterPro" id="IPR015500">
    <property type="entry name" value="Peptidase_S8_subtilisin-rel"/>
</dbReference>
<feature type="domain" description="Inhibitor I9" evidence="10">
    <location>
        <begin position="36"/>
        <end position="117"/>
    </location>
</feature>
<comment type="caution">
    <text evidence="11">The sequence shown here is derived from an EMBL/GenBank/DDBJ whole genome shotgun (WGS) entry which is preliminary data.</text>
</comment>
<dbReference type="GO" id="GO:0004252">
    <property type="term" value="F:serine-type endopeptidase activity"/>
    <property type="evidence" value="ECO:0007669"/>
    <property type="project" value="UniProtKB-UniRule"/>
</dbReference>
<reference evidence="12" key="1">
    <citation type="submission" date="2018-05" db="EMBL/GenBank/DDBJ databases">
        <title>Draft genome sequence of Stemphylium lycopersici strain CIDEFI 213.</title>
        <authorList>
            <person name="Medina R."/>
            <person name="Franco M.E.E."/>
            <person name="Lucentini C.G."/>
            <person name="Saparrat M.C.N."/>
            <person name="Balatti P.A."/>
        </authorList>
    </citation>
    <scope>NUCLEOTIDE SEQUENCE [LARGE SCALE GENOMIC DNA]</scope>
    <source>
        <strain evidence="12">CIDEFI 213</strain>
    </source>
</reference>
<protein>
    <submittedName>
        <fullName evidence="11">Subtilisin-like protease-like protein</fullName>
    </submittedName>
</protein>
<feature type="signal peptide" evidence="8">
    <location>
        <begin position="1"/>
        <end position="21"/>
    </location>
</feature>
<evidence type="ECO:0000256" key="8">
    <source>
        <dbReference type="SAM" id="SignalP"/>
    </source>
</evidence>